<dbReference type="EMBL" id="BKCJ011300131">
    <property type="protein sequence ID" value="GFD17417.1"/>
    <property type="molecule type" value="Genomic_DNA"/>
</dbReference>
<accession>A0A699U4Y2</accession>
<feature type="non-terminal residue" evidence="2">
    <location>
        <position position="1"/>
    </location>
</feature>
<sequence>AAVSWRRSGLGRRRPPEVSRRDAGQTGRAPATGPRLDRAHHPMQESGQRDLQQAGIEFLATVGLHEAAQLRIKPFAADVGMDFVSDLAVMQASLALFRMITLRQHTGVAIKRNPRHDLGVSKVPRLGT</sequence>
<protein>
    <submittedName>
        <fullName evidence="2">Uncharacterized protein</fullName>
    </submittedName>
</protein>
<organism evidence="2">
    <name type="scientific">Tanacetum cinerariifolium</name>
    <name type="common">Dalmatian daisy</name>
    <name type="synonym">Chrysanthemum cinerariifolium</name>
    <dbReference type="NCBI Taxonomy" id="118510"/>
    <lineage>
        <taxon>Eukaryota</taxon>
        <taxon>Viridiplantae</taxon>
        <taxon>Streptophyta</taxon>
        <taxon>Embryophyta</taxon>
        <taxon>Tracheophyta</taxon>
        <taxon>Spermatophyta</taxon>
        <taxon>Magnoliopsida</taxon>
        <taxon>eudicotyledons</taxon>
        <taxon>Gunneridae</taxon>
        <taxon>Pentapetalae</taxon>
        <taxon>asterids</taxon>
        <taxon>campanulids</taxon>
        <taxon>Asterales</taxon>
        <taxon>Asteraceae</taxon>
        <taxon>Asteroideae</taxon>
        <taxon>Anthemideae</taxon>
        <taxon>Anthemidinae</taxon>
        <taxon>Tanacetum</taxon>
    </lineage>
</organism>
<feature type="region of interest" description="Disordered" evidence="1">
    <location>
        <begin position="1"/>
        <end position="49"/>
    </location>
</feature>
<reference evidence="2" key="1">
    <citation type="journal article" date="2019" name="Sci. Rep.">
        <title>Draft genome of Tanacetum cinerariifolium, the natural source of mosquito coil.</title>
        <authorList>
            <person name="Yamashiro T."/>
            <person name="Shiraishi A."/>
            <person name="Satake H."/>
            <person name="Nakayama K."/>
        </authorList>
    </citation>
    <scope>NUCLEOTIDE SEQUENCE</scope>
</reference>
<proteinExistence type="predicted"/>
<evidence type="ECO:0000313" key="2">
    <source>
        <dbReference type="EMBL" id="GFD17417.1"/>
    </source>
</evidence>
<dbReference type="AlphaFoldDB" id="A0A699U4Y2"/>
<comment type="caution">
    <text evidence="2">The sequence shown here is derived from an EMBL/GenBank/DDBJ whole genome shotgun (WGS) entry which is preliminary data.</text>
</comment>
<gene>
    <name evidence="2" type="ORF">Tci_889386</name>
</gene>
<feature type="non-terminal residue" evidence="2">
    <location>
        <position position="128"/>
    </location>
</feature>
<name>A0A699U4Y2_TANCI</name>
<evidence type="ECO:0000256" key="1">
    <source>
        <dbReference type="SAM" id="MobiDB-lite"/>
    </source>
</evidence>
<feature type="compositionally biased region" description="Basic and acidic residues" evidence="1">
    <location>
        <begin position="14"/>
        <end position="23"/>
    </location>
</feature>